<dbReference type="PANTHER" id="PTHR30001:SF0">
    <property type="entry name" value="RIBONUCLEASE G"/>
    <property type="match status" value="1"/>
</dbReference>
<keyword evidence="4" id="KW-0460">Magnesium</keyword>
<dbReference type="SMART" id="SM00316">
    <property type="entry name" value="S1"/>
    <property type="match status" value="1"/>
</dbReference>
<dbReference type="Proteomes" id="UP000824260">
    <property type="component" value="Unassembled WGS sequence"/>
</dbReference>
<proteinExistence type="predicted"/>
<dbReference type="Gene3D" id="2.40.50.140">
    <property type="entry name" value="Nucleic acid-binding proteins"/>
    <property type="match status" value="1"/>
</dbReference>
<dbReference type="InterPro" id="IPR004659">
    <property type="entry name" value="RNase_E/G"/>
</dbReference>
<name>A0A9D1CXC1_9FIRM</name>
<dbReference type="AlphaFoldDB" id="A0A9D1CXC1"/>
<evidence type="ECO:0000256" key="2">
    <source>
        <dbReference type="ARBA" id="ARBA00022723"/>
    </source>
</evidence>
<evidence type="ECO:0000313" key="8">
    <source>
        <dbReference type="EMBL" id="HIQ83149.1"/>
    </source>
</evidence>
<dbReference type="GO" id="GO:0005737">
    <property type="term" value="C:cytoplasm"/>
    <property type="evidence" value="ECO:0007669"/>
    <property type="project" value="TreeGrafter"/>
</dbReference>
<accession>A0A9D1CXC1</accession>
<evidence type="ECO:0000256" key="1">
    <source>
        <dbReference type="ARBA" id="ARBA00001946"/>
    </source>
</evidence>
<evidence type="ECO:0000256" key="6">
    <source>
        <dbReference type="SAM" id="MobiDB-lite"/>
    </source>
</evidence>
<dbReference type="GO" id="GO:0006364">
    <property type="term" value="P:rRNA processing"/>
    <property type="evidence" value="ECO:0007669"/>
    <property type="project" value="TreeGrafter"/>
</dbReference>
<feature type="region of interest" description="Disordered" evidence="6">
    <location>
        <begin position="477"/>
        <end position="499"/>
    </location>
</feature>
<evidence type="ECO:0000256" key="3">
    <source>
        <dbReference type="ARBA" id="ARBA00022801"/>
    </source>
</evidence>
<dbReference type="InterPro" id="IPR019307">
    <property type="entry name" value="RNA-bd_AU-1/RNase_E/G"/>
</dbReference>
<feature type="domain" description="S1 motif" evidence="7">
    <location>
        <begin position="39"/>
        <end position="118"/>
    </location>
</feature>
<dbReference type="GO" id="GO:0046872">
    <property type="term" value="F:metal ion binding"/>
    <property type="evidence" value="ECO:0007669"/>
    <property type="project" value="UniProtKB-KW"/>
</dbReference>
<reference evidence="8" key="1">
    <citation type="submission" date="2020-10" db="EMBL/GenBank/DDBJ databases">
        <authorList>
            <person name="Gilroy R."/>
        </authorList>
    </citation>
    <scope>NUCLEOTIDE SEQUENCE</scope>
    <source>
        <strain evidence="8">ChiSjej6B24-2974</strain>
    </source>
</reference>
<dbReference type="CDD" id="cd04453">
    <property type="entry name" value="S1_RNase_E"/>
    <property type="match status" value="1"/>
</dbReference>
<dbReference type="SUPFAM" id="SSF50249">
    <property type="entry name" value="Nucleic acid-binding proteins"/>
    <property type="match status" value="1"/>
</dbReference>
<dbReference type="EMBL" id="DVFZ01000085">
    <property type="protein sequence ID" value="HIQ83149.1"/>
    <property type="molecule type" value="Genomic_DNA"/>
</dbReference>
<dbReference type="GO" id="GO:0004540">
    <property type="term" value="F:RNA nuclease activity"/>
    <property type="evidence" value="ECO:0007669"/>
    <property type="project" value="InterPro"/>
</dbReference>
<keyword evidence="5" id="KW-0694">RNA-binding</keyword>
<keyword evidence="3" id="KW-0378">Hydrolase</keyword>
<dbReference type="InterPro" id="IPR012340">
    <property type="entry name" value="NA-bd_OB-fold"/>
</dbReference>
<dbReference type="NCBIfam" id="TIGR00757">
    <property type="entry name" value="RNaseEG"/>
    <property type="match status" value="1"/>
</dbReference>
<dbReference type="InterPro" id="IPR003029">
    <property type="entry name" value="S1_domain"/>
</dbReference>
<feature type="compositionally biased region" description="Basic and acidic residues" evidence="6">
    <location>
        <begin position="490"/>
        <end position="499"/>
    </location>
</feature>
<gene>
    <name evidence="8" type="ORF">IAA52_08600</name>
</gene>
<dbReference type="GO" id="GO:0003723">
    <property type="term" value="F:RNA binding"/>
    <property type="evidence" value="ECO:0007669"/>
    <property type="project" value="UniProtKB-KW"/>
</dbReference>
<dbReference type="PROSITE" id="PS50126">
    <property type="entry name" value="S1"/>
    <property type="match status" value="1"/>
</dbReference>
<dbReference type="PANTHER" id="PTHR30001">
    <property type="entry name" value="RIBONUCLEASE"/>
    <property type="match status" value="1"/>
</dbReference>
<protein>
    <submittedName>
        <fullName evidence="8">Rne/Rng family ribonuclease</fullName>
    </submittedName>
</protein>
<comment type="cofactor">
    <cofactor evidence="1">
        <name>Mg(2+)</name>
        <dbReference type="ChEBI" id="CHEBI:18420"/>
    </cofactor>
</comment>
<evidence type="ECO:0000313" key="9">
    <source>
        <dbReference type="Proteomes" id="UP000824260"/>
    </source>
</evidence>
<evidence type="ECO:0000256" key="5">
    <source>
        <dbReference type="ARBA" id="ARBA00022884"/>
    </source>
</evidence>
<sequence>MTKTILIDRLCGQTSLALLEDGALAELYFESKGHEKLSGNIYAGRVENVLPGMNAAFVNIGLEKNAFLYAGDIQLGDAELAEQLRGARIERLVRPGQTIVVQVVKEPGGDKGPRLSCHITLPGRLSVFLPTVKYVGISRRIHAEEERERLRAIAEALVQPSEGGIIVRTAAEGAQEKELRDDFEALARLWQAIERRGRHVTAPALLHCDGSLIDRAVRDMLCDEVESVRTEDACLYESLRETATTLAPEFAGRIVLDRAESPIFDRFCVWKQAESAFKRRVWLKSGGYLVFDYTEALTVVDVNTGKYVGKRSLSETVFALNCEAAREIARQLRLRDIGGIIIIDFIDMDRPQQREALLDVLRECLLRDHTRTNLVGITGLGLVELTRKKVRQPIYKQKCHVCAACQGSGLVPAHEHTARQALLEARRRRRRGDETPYVIIAAPPVAGMILALGAPEGAAALRVLADEGMDEADFRLESFQEETPPSGAKLLKDKTGETP</sequence>
<evidence type="ECO:0000256" key="4">
    <source>
        <dbReference type="ARBA" id="ARBA00022842"/>
    </source>
</evidence>
<reference evidence="8" key="2">
    <citation type="journal article" date="2021" name="PeerJ">
        <title>Extensive microbial diversity within the chicken gut microbiome revealed by metagenomics and culture.</title>
        <authorList>
            <person name="Gilroy R."/>
            <person name="Ravi A."/>
            <person name="Getino M."/>
            <person name="Pursley I."/>
            <person name="Horton D.L."/>
            <person name="Alikhan N.F."/>
            <person name="Baker D."/>
            <person name="Gharbi K."/>
            <person name="Hall N."/>
            <person name="Watson M."/>
            <person name="Adriaenssens E.M."/>
            <person name="Foster-Nyarko E."/>
            <person name="Jarju S."/>
            <person name="Secka A."/>
            <person name="Antonio M."/>
            <person name="Oren A."/>
            <person name="Chaudhuri R.R."/>
            <person name="La Ragione R."/>
            <person name="Hildebrand F."/>
            <person name="Pallen M.J."/>
        </authorList>
    </citation>
    <scope>NUCLEOTIDE SEQUENCE</scope>
    <source>
        <strain evidence="8">ChiSjej6B24-2974</strain>
    </source>
</reference>
<keyword evidence="2" id="KW-0479">Metal-binding</keyword>
<organism evidence="8 9">
    <name type="scientific">Candidatus Pullichristensenella stercorigallinarum</name>
    <dbReference type="NCBI Taxonomy" id="2840909"/>
    <lineage>
        <taxon>Bacteria</taxon>
        <taxon>Bacillati</taxon>
        <taxon>Bacillota</taxon>
        <taxon>Clostridia</taxon>
        <taxon>Candidatus Pullichristensenella</taxon>
    </lineage>
</organism>
<evidence type="ECO:0000259" key="7">
    <source>
        <dbReference type="PROSITE" id="PS50126"/>
    </source>
</evidence>
<dbReference type="Pfam" id="PF10150">
    <property type="entry name" value="RNase_E_G"/>
    <property type="match status" value="1"/>
</dbReference>
<dbReference type="GO" id="GO:0016787">
    <property type="term" value="F:hydrolase activity"/>
    <property type="evidence" value="ECO:0007669"/>
    <property type="project" value="UniProtKB-KW"/>
</dbReference>
<comment type="caution">
    <text evidence="8">The sequence shown here is derived from an EMBL/GenBank/DDBJ whole genome shotgun (WGS) entry which is preliminary data.</text>
</comment>